<dbReference type="RefSeq" id="WP_204632263.1">
    <property type="nucleotide sequence ID" value="NZ_BSOC01000002.1"/>
</dbReference>
<gene>
    <name evidence="3" type="ORF">ISS99_14285</name>
</gene>
<evidence type="ECO:0000256" key="1">
    <source>
        <dbReference type="SAM" id="SignalP"/>
    </source>
</evidence>
<feature type="chain" id="PRO_5046031125" evidence="1">
    <location>
        <begin position="22"/>
        <end position="362"/>
    </location>
</feature>
<dbReference type="SUPFAM" id="SSF50370">
    <property type="entry name" value="Ricin B-like lectins"/>
    <property type="match status" value="1"/>
</dbReference>
<dbReference type="PROSITE" id="PS50231">
    <property type="entry name" value="RICIN_B_LECTIN"/>
    <property type="match status" value="1"/>
</dbReference>
<dbReference type="Gene3D" id="2.80.10.50">
    <property type="match status" value="1"/>
</dbReference>
<organism evidence="3 4">
    <name type="scientific">Dyella mobilis</name>
    <dbReference type="NCBI Taxonomy" id="1849582"/>
    <lineage>
        <taxon>Bacteria</taxon>
        <taxon>Pseudomonadati</taxon>
        <taxon>Pseudomonadota</taxon>
        <taxon>Gammaproteobacteria</taxon>
        <taxon>Lysobacterales</taxon>
        <taxon>Rhodanobacteraceae</taxon>
        <taxon>Dyella</taxon>
    </lineage>
</organism>
<accession>A0ABS2KHR5</accession>
<dbReference type="InterPro" id="IPR035992">
    <property type="entry name" value="Ricin_B-like_lectins"/>
</dbReference>
<reference evidence="3" key="1">
    <citation type="submission" date="2020-10" db="EMBL/GenBank/DDBJ databases">
        <title>Phylogeny of dyella-like bacteria.</title>
        <authorList>
            <person name="Fu J."/>
        </authorList>
    </citation>
    <scope>NUCLEOTIDE SEQUENCE</scope>
    <source>
        <strain evidence="3">DHON07</strain>
    </source>
</reference>
<dbReference type="EMBL" id="JADIKF010000039">
    <property type="protein sequence ID" value="MBM7130704.1"/>
    <property type="molecule type" value="Genomic_DNA"/>
</dbReference>
<dbReference type="Pfam" id="PF11958">
    <property type="entry name" value="DUF3472"/>
    <property type="match status" value="1"/>
</dbReference>
<protein>
    <submittedName>
        <fullName evidence="3">Ricin-type beta-trefoil lectin domain protein</fullName>
    </submittedName>
</protein>
<keyword evidence="4" id="KW-1185">Reference proteome</keyword>
<comment type="caution">
    <text evidence="3">The sequence shown here is derived from an EMBL/GenBank/DDBJ whole genome shotgun (WGS) entry which is preliminary data.</text>
</comment>
<evidence type="ECO:0000259" key="2">
    <source>
        <dbReference type="SMART" id="SM00458"/>
    </source>
</evidence>
<dbReference type="Proteomes" id="UP001430193">
    <property type="component" value="Unassembled WGS sequence"/>
</dbReference>
<keyword evidence="1" id="KW-0732">Signal</keyword>
<evidence type="ECO:0000313" key="4">
    <source>
        <dbReference type="Proteomes" id="UP001430193"/>
    </source>
</evidence>
<evidence type="ECO:0000313" key="3">
    <source>
        <dbReference type="EMBL" id="MBM7130704.1"/>
    </source>
</evidence>
<dbReference type="SMART" id="SM00458">
    <property type="entry name" value="RICIN"/>
    <property type="match status" value="1"/>
</dbReference>
<name>A0ABS2KHR5_9GAMM</name>
<proteinExistence type="predicted"/>
<sequence length="362" mass="38231">MTPIKAWIACLCLAIPAIALASNTPGSYTHYAFDPAVKGMQAVDFGITVQTDPGYRANVFWSNQFSLVGGQGGYTGMQSNGGDKRMFLFSLWDATEAKPGSAGSYCLSFGGEGVGRSCRMAHAWKAGHRYRFHLAFEGDRWLGVTVTDTTTGQSFKLGSIRAKVDEISPKGMVDWTEYFEWNSPLADCNTQPYASAQFDLPSGDDGHAMAHVANTEASKSCTSYTAIDRTAAGSVQRNGIGNSLRGAVTNGSGQCAAVAKNAKTAVARSCRSDDGQAWVYAIDHTLRLQNNTCLGVASDQSANVTSSACTGGPSQQWEAAAGQLKSRANGRCLTSSTDGAPLTVQACKGGSAQSWQLPPTPR</sequence>
<feature type="signal peptide" evidence="1">
    <location>
        <begin position="1"/>
        <end position="21"/>
    </location>
</feature>
<feature type="domain" description="Ricin B lectin" evidence="2">
    <location>
        <begin position="245"/>
        <end position="358"/>
    </location>
</feature>
<dbReference type="InterPro" id="IPR021862">
    <property type="entry name" value="DUF3472"/>
</dbReference>
<dbReference type="InterPro" id="IPR000772">
    <property type="entry name" value="Ricin_B_lectin"/>
</dbReference>